<evidence type="ECO:0000256" key="8">
    <source>
        <dbReference type="ARBA" id="ARBA00022964"/>
    </source>
</evidence>
<feature type="compositionally biased region" description="Basic and acidic residues" evidence="11">
    <location>
        <begin position="399"/>
        <end position="411"/>
    </location>
</feature>
<feature type="domain" description="PHD-type" evidence="14">
    <location>
        <begin position="605"/>
        <end position="749"/>
    </location>
</feature>
<proteinExistence type="inferred from homology"/>
<gene>
    <name evidence="15" type="ORF">CAUJ_LOCUS14108</name>
</gene>
<organism evidence="15 16">
    <name type="scientific">Caenorhabditis auriculariae</name>
    <dbReference type="NCBI Taxonomy" id="2777116"/>
    <lineage>
        <taxon>Eukaryota</taxon>
        <taxon>Metazoa</taxon>
        <taxon>Ecdysozoa</taxon>
        <taxon>Nematoda</taxon>
        <taxon>Chromadorea</taxon>
        <taxon>Rhabditida</taxon>
        <taxon>Rhabditina</taxon>
        <taxon>Rhabditomorpha</taxon>
        <taxon>Rhabditoidea</taxon>
        <taxon>Rhabditidae</taxon>
        <taxon>Peloderinae</taxon>
        <taxon>Caenorhabditis</taxon>
    </lineage>
</organism>
<evidence type="ECO:0000313" key="16">
    <source>
        <dbReference type="Proteomes" id="UP000835052"/>
    </source>
</evidence>
<evidence type="ECO:0000256" key="3">
    <source>
        <dbReference type="ARBA" id="ARBA00012900"/>
    </source>
</evidence>
<dbReference type="AlphaFoldDB" id="A0A8S1HQT6"/>
<reference evidence="15" key="1">
    <citation type="submission" date="2020-10" db="EMBL/GenBank/DDBJ databases">
        <authorList>
            <person name="Kikuchi T."/>
        </authorList>
    </citation>
    <scope>NUCLEOTIDE SEQUENCE</scope>
    <source>
        <strain evidence="15">NKZ352</strain>
    </source>
</reference>
<evidence type="ECO:0000256" key="11">
    <source>
        <dbReference type="SAM" id="MobiDB-lite"/>
    </source>
</evidence>
<evidence type="ECO:0000256" key="4">
    <source>
        <dbReference type="ARBA" id="ARBA00022723"/>
    </source>
</evidence>
<evidence type="ECO:0000259" key="13">
    <source>
        <dbReference type="PROSITE" id="PS51184"/>
    </source>
</evidence>
<keyword evidence="8" id="KW-0560">Oxidoreductase</keyword>
<dbReference type="PANTHER" id="PTHR10694:SF129">
    <property type="entry name" value="LYSINE-SPECIFIC DEMETHYLASE 4B-RELATED"/>
    <property type="match status" value="1"/>
</dbReference>
<sequence>MRDSTQYETGMLIVSPKTSTNAEINLDMFCSGPLIPEMGQLPVYSDGRTNTVDRRDHPPHEPTGTTEVLTFYPTLEEFRDFVGYVKKIESVGAHTKCGICKIVPPEGWTPRPTLGNSFSDLEDFEINSPVKETIEGRSGVFMKQNRVYRKKMTVRDFRKLAQSATFKNPKPHLSGIDLETEFFKNINFGEPIYGADTEGSIYEENVDEFNMNRLKTILDDTKIDGKVIKDMDLYSINYLHHGAPKYWFAISSESADRFERLMIQLFPEYNSSCNAFLRHKHFIITPSLLRAHNIPYGTMIQRPNEFIITFPKGYHMGFNTGYNIAESTNFAMDRWIDFGKNAPLCNCRPDRVEIDMRPFMKKYRPDEYEQWYNYWYEPRTVAVVDSERKKSIQKRKIPKKELESMGREIVSKRRRRELTRSAPQTDYSSSGTPSSQDSDETLFPESLASTSSSSSLVANDAFSNYDLTCSIDFEPDSDLLRQNFQKFGDLHAFTPYNLFTEKKYNETSSQFWPHCAVCSYFQPIHMRPRTNQCPSSSKRLMKDLCFSKRNKVVADGEEPTEDVLITCENCRVTVHPRCYNGQRPKNSAKWLCMRCRARSDVAIRATSCAFCEMRAGAFIPCTVGSDRGFAHVICAIFNRLTYFDQGSCPKSCFVYPPPKQGNLTPRTQLPLHYVMEYGKEHERAKFECEVCRTSREGLIPCTNCFEEAQLLEAFQVPTLAHVTCARQVGFFLEQRDFPKVAVMVCDRHKNLNSIDSDNLSPIKPGEEVLYSEGASLERCSVLSVIVKHNAVVEFCDGSITRDLSLTDIISCDCIQCDKVQHQLGSKLKVQWEENTLYDGFFRGICSTKDYKVRFSNGTVNSFCRSKLFSTNDDISPQMRRILSSS</sequence>
<protein>
    <recommendedName>
        <fullName evidence="3">[histone H3]-trimethyl-L-lysine(9) demethylase</fullName>
        <ecNumber evidence="3">1.14.11.66</ecNumber>
    </recommendedName>
</protein>
<comment type="similarity">
    <text evidence="2">Belongs to the JHDM3 histone demethylase family.</text>
</comment>
<evidence type="ECO:0000256" key="7">
    <source>
        <dbReference type="ARBA" id="ARBA00022853"/>
    </source>
</evidence>
<dbReference type="SMART" id="SM00545">
    <property type="entry name" value="JmjN"/>
    <property type="match status" value="1"/>
</dbReference>
<dbReference type="GO" id="GO:0051864">
    <property type="term" value="F:histone H3K36 demethylase activity"/>
    <property type="evidence" value="ECO:0007669"/>
    <property type="project" value="TreeGrafter"/>
</dbReference>
<dbReference type="SUPFAM" id="SSF57903">
    <property type="entry name" value="FYVE/PHD zinc finger"/>
    <property type="match status" value="1"/>
</dbReference>
<dbReference type="PROSITE" id="PS51183">
    <property type="entry name" value="JMJN"/>
    <property type="match status" value="1"/>
</dbReference>
<dbReference type="InterPro" id="IPR013083">
    <property type="entry name" value="Znf_RING/FYVE/PHD"/>
</dbReference>
<evidence type="ECO:0000259" key="12">
    <source>
        <dbReference type="PROSITE" id="PS51183"/>
    </source>
</evidence>
<dbReference type="GO" id="GO:0010468">
    <property type="term" value="P:regulation of gene expression"/>
    <property type="evidence" value="ECO:0007669"/>
    <property type="project" value="TreeGrafter"/>
</dbReference>
<keyword evidence="7" id="KW-0156">Chromatin regulator</keyword>
<dbReference type="Gene3D" id="2.30.30.140">
    <property type="match status" value="1"/>
</dbReference>
<feature type="compositionally biased region" description="Low complexity" evidence="11">
    <location>
        <begin position="426"/>
        <end position="436"/>
    </location>
</feature>
<evidence type="ECO:0000256" key="10">
    <source>
        <dbReference type="ARBA" id="ARBA00049349"/>
    </source>
</evidence>
<feature type="region of interest" description="Disordered" evidence="11">
    <location>
        <begin position="46"/>
        <end position="65"/>
    </location>
</feature>
<keyword evidence="16" id="KW-1185">Reference proteome</keyword>
<evidence type="ECO:0000259" key="14">
    <source>
        <dbReference type="PROSITE" id="PS51805"/>
    </source>
</evidence>
<dbReference type="SMART" id="SM00558">
    <property type="entry name" value="JmjC"/>
    <property type="match status" value="1"/>
</dbReference>
<feature type="domain" description="JmjN" evidence="12">
    <location>
        <begin position="68"/>
        <end position="111"/>
    </location>
</feature>
<keyword evidence="5" id="KW-0863">Zinc-finger</keyword>
<evidence type="ECO:0000256" key="2">
    <source>
        <dbReference type="ARBA" id="ARBA00009711"/>
    </source>
</evidence>
<dbReference type="EMBL" id="CAJGYM010000117">
    <property type="protein sequence ID" value="CAD6198202.1"/>
    <property type="molecule type" value="Genomic_DNA"/>
</dbReference>
<dbReference type="InterPro" id="IPR011011">
    <property type="entry name" value="Znf_FYVE_PHD"/>
</dbReference>
<dbReference type="PANTHER" id="PTHR10694">
    <property type="entry name" value="LYSINE-SPECIFIC DEMETHYLASE"/>
    <property type="match status" value="1"/>
</dbReference>
<dbReference type="InterPro" id="IPR003347">
    <property type="entry name" value="JmjC_dom"/>
</dbReference>
<dbReference type="GO" id="GO:0140684">
    <property type="term" value="F:histone H3K9me2/H3K9me3 demethylase activity"/>
    <property type="evidence" value="ECO:0007669"/>
    <property type="project" value="UniProtKB-EC"/>
</dbReference>
<comment type="caution">
    <text evidence="15">The sequence shown here is derived from an EMBL/GenBank/DDBJ whole genome shotgun (WGS) entry which is preliminary data.</text>
</comment>
<evidence type="ECO:0000256" key="5">
    <source>
        <dbReference type="ARBA" id="ARBA00022771"/>
    </source>
</evidence>
<dbReference type="InterPro" id="IPR034732">
    <property type="entry name" value="EPHD"/>
</dbReference>
<evidence type="ECO:0000313" key="15">
    <source>
        <dbReference type="EMBL" id="CAD6198202.1"/>
    </source>
</evidence>
<keyword evidence="4" id="KW-0479">Metal-binding</keyword>
<dbReference type="OrthoDB" id="5844609at2759"/>
<keyword evidence="9" id="KW-0539">Nucleus</keyword>
<evidence type="ECO:0000256" key="1">
    <source>
        <dbReference type="ARBA" id="ARBA00004123"/>
    </source>
</evidence>
<evidence type="ECO:0000256" key="9">
    <source>
        <dbReference type="ARBA" id="ARBA00023242"/>
    </source>
</evidence>
<dbReference type="GO" id="GO:0000785">
    <property type="term" value="C:chromatin"/>
    <property type="evidence" value="ECO:0007669"/>
    <property type="project" value="TreeGrafter"/>
</dbReference>
<feature type="domain" description="JmjC" evidence="13">
    <location>
        <begin position="152"/>
        <end position="347"/>
    </location>
</feature>
<dbReference type="Pfam" id="PF02375">
    <property type="entry name" value="JmjN"/>
    <property type="match status" value="1"/>
</dbReference>
<dbReference type="InterPro" id="IPR003349">
    <property type="entry name" value="JmjN"/>
</dbReference>
<dbReference type="EC" id="1.14.11.66" evidence="3"/>
<dbReference type="SUPFAM" id="SSF51197">
    <property type="entry name" value="Clavaminate synthase-like"/>
    <property type="match status" value="1"/>
</dbReference>
<dbReference type="GO" id="GO:0008270">
    <property type="term" value="F:zinc ion binding"/>
    <property type="evidence" value="ECO:0007669"/>
    <property type="project" value="UniProtKB-KW"/>
</dbReference>
<dbReference type="PROSITE" id="PS51805">
    <property type="entry name" value="EPHD"/>
    <property type="match status" value="1"/>
</dbReference>
<comment type="subcellular location">
    <subcellularLocation>
        <location evidence="1">Nucleus</location>
    </subcellularLocation>
</comment>
<dbReference type="InterPro" id="IPR019787">
    <property type="entry name" value="Znf_PHD-finger"/>
</dbReference>
<dbReference type="Pfam" id="PF02373">
    <property type="entry name" value="JmjC"/>
    <property type="match status" value="1"/>
</dbReference>
<feature type="compositionally biased region" description="Basic and acidic residues" evidence="11">
    <location>
        <begin position="51"/>
        <end position="60"/>
    </location>
</feature>
<dbReference type="Gene3D" id="3.30.40.10">
    <property type="entry name" value="Zinc/RING finger domain, C3HC4 (zinc finger)"/>
    <property type="match status" value="1"/>
</dbReference>
<dbReference type="Pfam" id="PF13831">
    <property type="entry name" value="PHD_2"/>
    <property type="match status" value="1"/>
</dbReference>
<dbReference type="PROSITE" id="PS51184">
    <property type="entry name" value="JMJC"/>
    <property type="match status" value="1"/>
</dbReference>
<keyword evidence="6" id="KW-0862">Zinc</keyword>
<dbReference type="Gene3D" id="3.10.330.70">
    <property type="match status" value="1"/>
</dbReference>
<evidence type="ECO:0000256" key="6">
    <source>
        <dbReference type="ARBA" id="ARBA00022833"/>
    </source>
</evidence>
<feature type="region of interest" description="Disordered" evidence="11">
    <location>
        <begin position="387"/>
        <end position="445"/>
    </location>
</feature>
<comment type="catalytic activity">
    <reaction evidence="10">
        <text>N(6),N(6),N(6)-trimethyl-L-lysyl(9)-[histone H3] + 2 2-oxoglutarate + 2 O2 = N(6)-methyl-L-lysyl(9)-[histone H3] + 2 formaldehyde + 2 succinate + 2 CO2</text>
        <dbReference type="Rhea" id="RHEA:60200"/>
        <dbReference type="Rhea" id="RHEA-COMP:15538"/>
        <dbReference type="Rhea" id="RHEA-COMP:15542"/>
        <dbReference type="ChEBI" id="CHEBI:15379"/>
        <dbReference type="ChEBI" id="CHEBI:16526"/>
        <dbReference type="ChEBI" id="CHEBI:16810"/>
        <dbReference type="ChEBI" id="CHEBI:16842"/>
        <dbReference type="ChEBI" id="CHEBI:30031"/>
        <dbReference type="ChEBI" id="CHEBI:61929"/>
        <dbReference type="ChEBI" id="CHEBI:61961"/>
        <dbReference type="EC" id="1.14.11.66"/>
    </reaction>
</comment>
<accession>A0A8S1HQT6</accession>
<dbReference type="Gene3D" id="2.60.120.650">
    <property type="entry name" value="Cupin"/>
    <property type="match status" value="2"/>
</dbReference>
<keyword evidence="8" id="KW-0223">Dioxygenase</keyword>
<dbReference type="Proteomes" id="UP000835052">
    <property type="component" value="Unassembled WGS sequence"/>
</dbReference>
<dbReference type="GO" id="GO:0005634">
    <property type="term" value="C:nucleus"/>
    <property type="evidence" value="ECO:0007669"/>
    <property type="project" value="UniProtKB-SubCell"/>
</dbReference>
<name>A0A8S1HQT6_9PELO</name>